<dbReference type="Gene3D" id="2.60.40.10">
    <property type="entry name" value="Immunoglobulins"/>
    <property type="match status" value="1"/>
</dbReference>
<dbReference type="EMBL" id="CP019344">
    <property type="protein sequence ID" value="ARN79414.1"/>
    <property type="molecule type" value="Genomic_DNA"/>
</dbReference>
<feature type="signal peptide" evidence="1">
    <location>
        <begin position="1"/>
        <end position="21"/>
    </location>
</feature>
<dbReference type="Pfam" id="PF07610">
    <property type="entry name" value="DUF1573"/>
    <property type="match status" value="1"/>
</dbReference>
<dbReference type="STRING" id="331648.BST97_08455"/>
<protein>
    <recommendedName>
        <fullName evidence="4">DUF1573 domain-containing protein</fullName>
    </recommendedName>
</protein>
<proteinExistence type="predicted"/>
<dbReference type="InterPro" id="IPR011467">
    <property type="entry name" value="DUF1573"/>
</dbReference>
<keyword evidence="3" id="KW-1185">Reference proteome</keyword>
<feature type="chain" id="PRO_5012935890" description="DUF1573 domain-containing protein" evidence="1">
    <location>
        <begin position="22"/>
        <end position="130"/>
    </location>
</feature>
<dbReference type="PANTHER" id="PTHR37833:SF1">
    <property type="entry name" value="SIGNAL PEPTIDE PROTEIN"/>
    <property type="match status" value="1"/>
</dbReference>
<dbReference type="AlphaFoldDB" id="A0A1W6MP75"/>
<evidence type="ECO:0000313" key="2">
    <source>
        <dbReference type="EMBL" id="ARN79414.1"/>
    </source>
</evidence>
<evidence type="ECO:0000313" key="3">
    <source>
        <dbReference type="Proteomes" id="UP000193431"/>
    </source>
</evidence>
<dbReference type="OrthoDB" id="826619at2"/>
<dbReference type="RefSeq" id="WP_085768198.1">
    <property type="nucleotide sequence ID" value="NZ_CP019344.1"/>
</dbReference>
<organism evidence="2 3">
    <name type="scientific">Nonlabens spongiae</name>
    <dbReference type="NCBI Taxonomy" id="331648"/>
    <lineage>
        <taxon>Bacteria</taxon>
        <taxon>Pseudomonadati</taxon>
        <taxon>Bacteroidota</taxon>
        <taxon>Flavobacteriia</taxon>
        <taxon>Flavobacteriales</taxon>
        <taxon>Flavobacteriaceae</taxon>
        <taxon>Nonlabens</taxon>
    </lineage>
</organism>
<name>A0A1W6MP75_9FLAO</name>
<evidence type="ECO:0000256" key="1">
    <source>
        <dbReference type="SAM" id="SignalP"/>
    </source>
</evidence>
<dbReference type="InterPro" id="IPR013783">
    <property type="entry name" value="Ig-like_fold"/>
</dbReference>
<dbReference type="Proteomes" id="UP000193431">
    <property type="component" value="Chromosome"/>
</dbReference>
<evidence type="ECO:0008006" key="4">
    <source>
        <dbReference type="Google" id="ProtNLM"/>
    </source>
</evidence>
<sequence length="130" mass="14378">MKYPILITVLLSILSISSIHSQSDAQTLNTTVEFEATVLDFGTISKSSDGRKTFVFKNTGEEPLVISKVFSSSHLRVVKYPQEPVQPGEKGEIVIKYDTNRVGPIVKTVTVMMNIKEKAIPLQVKGEVKL</sequence>
<accession>A0A1W6MP75</accession>
<gene>
    <name evidence="2" type="ORF">BST97_08455</name>
</gene>
<reference evidence="2 3" key="1">
    <citation type="submission" date="2016-11" db="EMBL/GenBank/DDBJ databases">
        <title>Trade-off between light-utilization and light-protection in marine flavobacteria.</title>
        <authorList>
            <person name="Kumagai Y."/>
        </authorList>
    </citation>
    <scope>NUCLEOTIDE SEQUENCE [LARGE SCALE GENOMIC DNA]</scope>
    <source>
        <strain evidence="2 3">JCM 13191</strain>
    </source>
</reference>
<dbReference type="PANTHER" id="PTHR37833">
    <property type="entry name" value="LIPOPROTEIN-RELATED"/>
    <property type="match status" value="1"/>
</dbReference>
<keyword evidence="1" id="KW-0732">Signal</keyword>